<dbReference type="AlphaFoldDB" id="A0A3D8VSN0"/>
<evidence type="ECO:0000313" key="3">
    <source>
        <dbReference type="EMBL" id="RDY71798.1"/>
    </source>
</evidence>
<dbReference type="PANTHER" id="PTHR33608:SF3">
    <property type="entry name" value="SLR2013 PROTEIN"/>
    <property type="match status" value="1"/>
</dbReference>
<accession>A0A3D8VSN0</accession>
<dbReference type="Gene3D" id="3.40.50.410">
    <property type="entry name" value="von Willebrand factor, type A domain"/>
    <property type="match status" value="1"/>
</dbReference>
<dbReference type="EMBL" id="QTLC01000026">
    <property type="protein sequence ID" value="RDY71798.1"/>
    <property type="molecule type" value="Genomic_DNA"/>
</dbReference>
<dbReference type="RefSeq" id="WP_115893607.1">
    <property type="nucleotide sequence ID" value="NZ_QTLC01000026.1"/>
</dbReference>
<organism evidence="3 4">
    <name type="scientific">Halobacillus trueperi</name>
    <dbReference type="NCBI Taxonomy" id="156205"/>
    <lineage>
        <taxon>Bacteria</taxon>
        <taxon>Bacillati</taxon>
        <taxon>Bacillota</taxon>
        <taxon>Bacilli</taxon>
        <taxon>Bacillales</taxon>
        <taxon>Bacillaceae</taxon>
        <taxon>Halobacillus</taxon>
    </lineage>
</organism>
<dbReference type="InterPro" id="IPR002881">
    <property type="entry name" value="DUF58"/>
</dbReference>
<dbReference type="Pfam" id="PF01882">
    <property type="entry name" value="DUF58"/>
    <property type="match status" value="1"/>
</dbReference>
<proteinExistence type="predicted"/>
<dbReference type="Proteomes" id="UP000257032">
    <property type="component" value="Unassembled WGS sequence"/>
</dbReference>
<feature type="domain" description="DUF58" evidence="2">
    <location>
        <begin position="213"/>
        <end position="384"/>
    </location>
</feature>
<name>A0A3D8VSN0_9BACI</name>
<keyword evidence="1" id="KW-0472">Membrane</keyword>
<gene>
    <name evidence="3" type="ORF">DXT76_05605</name>
</gene>
<keyword evidence="1" id="KW-0812">Transmembrane</keyword>
<dbReference type="SUPFAM" id="SSF53300">
    <property type="entry name" value="vWA-like"/>
    <property type="match status" value="1"/>
</dbReference>
<comment type="caution">
    <text evidence="3">The sequence shown here is derived from an EMBL/GenBank/DDBJ whole genome shotgun (WGS) entry which is preliminary data.</text>
</comment>
<evidence type="ECO:0000259" key="2">
    <source>
        <dbReference type="Pfam" id="PF01882"/>
    </source>
</evidence>
<evidence type="ECO:0000313" key="4">
    <source>
        <dbReference type="Proteomes" id="UP000257032"/>
    </source>
</evidence>
<keyword evidence="1" id="KW-1133">Transmembrane helix</keyword>
<evidence type="ECO:0000256" key="1">
    <source>
        <dbReference type="SAM" id="Phobius"/>
    </source>
</evidence>
<feature type="transmembrane region" description="Helical" evidence="1">
    <location>
        <begin position="25"/>
        <end position="42"/>
    </location>
</feature>
<reference evidence="3 4" key="1">
    <citation type="submission" date="2018-08" db="EMBL/GenBank/DDBJ databases">
        <title>Genome sequence of strict halophilic Halobacillus trueperi SS1 isolated from Lunsu, a salty water body of North West Himalayas.</title>
        <authorList>
            <person name="Gupta S."/>
            <person name="Sharma P."/>
            <person name="Dev K."/>
            <person name="Baumler D."/>
            <person name="Sourirajan A."/>
        </authorList>
    </citation>
    <scope>NUCLEOTIDE SEQUENCE [LARGE SCALE GENOMIC DNA]</scope>
    <source>
        <strain evidence="3 4">SS1</strain>
    </source>
</reference>
<protein>
    <submittedName>
        <fullName evidence="3">DUF58 domain-containing protein</fullName>
    </submittedName>
</protein>
<dbReference type="InterPro" id="IPR036465">
    <property type="entry name" value="vWFA_dom_sf"/>
</dbReference>
<sequence>MAKSFKNLWDQFLFRDKGIVPTKRLLLFILALSFVLILLSWIGLSWPFIIAANGAILLLSLIDLTFSPKRKELQIRRVMDEEMERGIENEASVLVRNASDKRLAMKVIDHFPQSFSQPFPLKKEIQGYEEARITYLFHAEQRGDYTLPHLHVRYRSRFGLWEKQMRVEQTDSVRIIPDLTESRNFLEDAQRFLLYEGTRLKRRQVGTGEFSKIRSYVVGDDIRKINWRQTAKVQNLMTNEYEPEHGKFVTLLIDCGRMMGVELEENNRLEKSLEAAMTVATAALKRGDYVAVLAFSKHVHVYVPPAKGMAHMQTILKEIYNLKVEGFESNYTAVFQHLQKVQSRRSLLLLFSDVSTFLYEEAALHYLQRLRRSHLFLMIGIEDRVIDSQTRREPEDLQTTLVKTMAQKHVLDKKHELKKWERQGLQMIEAPEEELATSAVSHYINIMNRGLL</sequence>
<dbReference type="PANTHER" id="PTHR33608">
    <property type="entry name" value="BLL2464 PROTEIN"/>
    <property type="match status" value="1"/>
</dbReference>